<evidence type="ECO:0000313" key="2">
    <source>
        <dbReference type="EMBL" id="TQJ07223.1"/>
    </source>
</evidence>
<proteinExistence type="predicted"/>
<keyword evidence="3" id="KW-1185">Reference proteome</keyword>
<name>A0A542DVX1_9MICO</name>
<organism evidence="2 3">
    <name type="scientific">Lapillicoccus jejuensis</name>
    <dbReference type="NCBI Taxonomy" id="402171"/>
    <lineage>
        <taxon>Bacteria</taxon>
        <taxon>Bacillati</taxon>
        <taxon>Actinomycetota</taxon>
        <taxon>Actinomycetes</taxon>
        <taxon>Micrococcales</taxon>
        <taxon>Intrasporangiaceae</taxon>
        <taxon>Lapillicoccus</taxon>
    </lineage>
</organism>
<gene>
    <name evidence="2" type="ORF">FB458_0279</name>
</gene>
<dbReference type="Proteomes" id="UP000317893">
    <property type="component" value="Unassembled WGS sequence"/>
</dbReference>
<dbReference type="EMBL" id="VFMN01000001">
    <property type="protein sequence ID" value="TQJ07223.1"/>
    <property type="molecule type" value="Genomic_DNA"/>
</dbReference>
<dbReference type="AlphaFoldDB" id="A0A542DVX1"/>
<accession>A0A542DVX1</accession>
<feature type="region of interest" description="Disordered" evidence="1">
    <location>
        <begin position="68"/>
        <end position="87"/>
    </location>
</feature>
<evidence type="ECO:0000256" key="1">
    <source>
        <dbReference type="SAM" id="MobiDB-lite"/>
    </source>
</evidence>
<comment type="caution">
    <text evidence="2">The sequence shown here is derived from an EMBL/GenBank/DDBJ whole genome shotgun (WGS) entry which is preliminary data.</text>
</comment>
<protein>
    <submittedName>
        <fullName evidence="2">Uncharacterized protein</fullName>
    </submittedName>
</protein>
<evidence type="ECO:0000313" key="3">
    <source>
        <dbReference type="Proteomes" id="UP000317893"/>
    </source>
</evidence>
<sequence>MLIVLGVAAAAALVVIGYHRLSERSPEAGAASLQLVRELAAVVLVCTKAVEGVVKVLGRSDVFSGPAMTWGSERRGRYDRDDDFDDA</sequence>
<reference evidence="2 3" key="1">
    <citation type="submission" date="2019-06" db="EMBL/GenBank/DDBJ databases">
        <title>Sequencing the genomes of 1000 actinobacteria strains.</title>
        <authorList>
            <person name="Klenk H.-P."/>
        </authorList>
    </citation>
    <scope>NUCLEOTIDE SEQUENCE [LARGE SCALE GENOMIC DNA]</scope>
    <source>
        <strain evidence="2 3">DSM 18607</strain>
    </source>
</reference>